<name>A0A2J8BC87_9FIRM</name>
<dbReference type="Pfam" id="PF08546">
    <property type="entry name" value="ApbA_C"/>
    <property type="match status" value="1"/>
</dbReference>
<dbReference type="InterPro" id="IPR013752">
    <property type="entry name" value="KPA_reductase"/>
</dbReference>
<dbReference type="InterPro" id="IPR036291">
    <property type="entry name" value="NAD(P)-bd_dom_sf"/>
</dbReference>
<evidence type="ECO:0000313" key="8">
    <source>
        <dbReference type="Proteomes" id="UP000242958"/>
    </source>
</evidence>
<dbReference type="RefSeq" id="WP_102888889.1">
    <property type="nucleotide sequence ID" value="NZ_NFMF01000001.1"/>
</dbReference>
<reference evidence="7 8" key="1">
    <citation type="submission" date="2017-05" db="EMBL/GenBank/DDBJ databases">
        <authorList>
            <person name="Song R."/>
            <person name="Chenine A.L."/>
            <person name="Ruprecht R.M."/>
        </authorList>
    </citation>
    <scope>NUCLEOTIDE SEQUENCE [LARGE SCALE GENOMIC DNA]</scope>
    <source>
        <strain evidence="7 8">KA00229</strain>
    </source>
</reference>
<gene>
    <name evidence="7" type="ORF">CAL30_00015</name>
</gene>
<dbReference type="Gene3D" id="3.40.50.720">
    <property type="entry name" value="NAD(P)-binding Rossmann-like Domain"/>
    <property type="match status" value="1"/>
</dbReference>
<dbReference type="InterPro" id="IPR008927">
    <property type="entry name" value="6-PGluconate_DH-like_C_sf"/>
</dbReference>
<evidence type="ECO:0000259" key="5">
    <source>
        <dbReference type="Pfam" id="PF02558"/>
    </source>
</evidence>
<dbReference type="Pfam" id="PF02558">
    <property type="entry name" value="ApbA"/>
    <property type="match status" value="1"/>
</dbReference>
<dbReference type="UniPathway" id="UPA00028">
    <property type="reaction ID" value="UER00004"/>
</dbReference>
<dbReference type="PANTHER" id="PTHR21708">
    <property type="entry name" value="PROBABLE 2-DEHYDROPANTOATE 2-REDUCTASE"/>
    <property type="match status" value="1"/>
</dbReference>
<dbReference type="AlphaFoldDB" id="A0A2J8BC87"/>
<dbReference type="EMBL" id="NFMF01000001">
    <property type="protein sequence ID" value="PNH22390.1"/>
    <property type="molecule type" value="Genomic_DNA"/>
</dbReference>
<dbReference type="PANTHER" id="PTHR21708:SF26">
    <property type="entry name" value="2-DEHYDROPANTOATE 2-REDUCTASE"/>
    <property type="match status" value="1"/>
</dbReference>
<feature type="domain" description="Ketopantoate reductase N-terminal" evidence="5">
    <location>
        <begin position="3"/>
        <end position="150"/>
    </location>
</feature>
<keyword evidence="4" id="KW-0566">Pantothenate biosynthesis</keyword>
<keyword evidence="2 4" id="KW-0521">NADP</keyword>
<dbReference type="EC" id="1.1.1.169" evidence="4"/>
<dbReference type="NCBIfam" id="TIGR00745">
    <property type="entry name" value="apbA_panE"/>
    <property type="match status" value="1"/>
</dbReference>
<dbReference type="SUPFAM" id="SSF48179">
    <property type="entry name" value="6-phosphogluconate dehydrogenase C-terminal domain-like"/>
    <property type="match status" value="1"/>
</dbReference>
<evidence type="ECO:0000313" key="7">
    <source>
        <dbReference type="EMBL" id="PNH22390.1"/>
    </source>
</evidence>
<evidence type="ECO:0000256" key="1">
    <source>
        <dbReference type="ARBA" id="ARBA00007870"/>
    </source>
</evidence>
<evidence type="ECO:0000256" key="2">
    <source>
        <dbReference type="ARBA" id="ARBA00022857"/>
    </source>
</evidence>
<comment type="caution">
    <text evidence="7">The sequence shown here is derived from an EMBL/GenBank/DDBJ whole genome shotgun (WGS) entry which is preliminary data.</text>
</comment>
<feature type="domain" description="Ketopantoate reductase C-terminal" evidence="6">
    <location>
        <begin position="176"/>
        <end position="295"/>
    </location>
</feature>
<dbReference type="GO" id="GO:0005737">
    <property type="term" value="C:cytoplasm"/>
    <property type="evidence" value="ECO:0007669"/>
    <property type="project" value="TreeGrafter"/>
</dbReference>
<comment type="catalytic activity">
    <reaction evidence="4">
        <text>(R)-pantoate + NADP(+) = 2-dehydropantoate + NADPH + H(+)</text>
        <dbReference type="Rhea" id="RHEA:16233"/>
        <dbReference type="ChEBI" id="CHEBI:11561"/>
        <dbReference type="ChEBI" id="CHEBI:15378"/>
        <dbReference type="ChEBI" id="CHEBI:15980"/>
        <dbReference type="ChEBI" id="CHEBI:57783"/>
        <dbReference type="ChEBI" id="CHEBI:58349"/>
        <dbReference type="EC" id="1.1.1.169"/>
    </reaction>
</comment>
<dbReference type="InterPro" id="IPR003710">
    <property type="entry name" value="ApbA"/>
</dbReference>
<dbReference type="InterPro" id="IPR013328">
    <property type="entry name" value="6PGD_dom2"/>
</dbReference>
<comment type="function">
    <text evidence="4">Catalyzes the NADPH-dependent reduction of ketopantoate into pantoic acid.</text>
</comment>
<proteinExistence type="inferred from homology"/>
<dbReference type="InterPro" id="IPR051402">
    <property type="entry name" value="KPR-Related"/>
</dbReference>
<evidence type="ECO:0000256" key="3">
    <source>
        <dbReference type="ARBA" id="ARBA00023002"/>
    </source>
</evidence>
<keyword evidence="3 4" id="KW-0560">Oxidoreductase</keyword>
<dbReference type="GO" id="GO:0008677">
    <property type="term" value="F:2-dehydropantoate 2-reductase activity"/>
    <property type="evidence" value="ECO:0007669"/>
    <property type="project" value="UniProtKB-EC"/>
</dbReference>
<comment type="similarity">
    <text evidence="1 4">Belongs to the ketopantoate reductase family.</text>
</comment>
<dbReference type="GO" id="GO:0015940">
    <property type="term" value="P:pantothenate biosynthetic process"/>
    <property type="evidence" value="ECO:0007669"/>
    <property type="project" value="UniProtKB-UniPathway"/>
</dbReference>
<sequence>MKILISGIGGIGGYIASILCANHKQVTLVARTKRKEALQCAGLQLHSELWGEHTYHPPVTDTPSHLGIQDVIFICVKNPSLPEVLQAIKDCVDDHTIICCIMNGVTYPDVVRTYYPQVRFVPSCIYITSSYQEDYSILQTGNYARIFLGSPDTEAAQVVSNLLSHEGLQCRITTTIQQEMWHKYILNCAYNVSTAYYKGTIADVWNDDSRKSEFYTLLEEATAVGRALRIPLDEQLPQLIYTRTDKQKNKDVTSSLARDIQQGKKGELETFSGFIVHTAATLHIPVPCSQKYYQTLLRAVNAPLPQEK</sequence>
<dbReference type="Proteomes" id="UP000242958">
    <property type="component" value="Unassembled WGS sequence"/>
</dbReference>
<organism evidence="7 8">
    <name type="scientific">Megasphaera hutchinsoni</name>
    <dbReference type="NCBI Taxonomy" id="1588748"/>
    <lineage>
        <taxon>Bacteria</taxon>
        <taxon>Bacillati</taxon>
        <taxon>Bacillota</taxon>
        <taxon>Negativicutes</taxon>
        <taxon>Veillonellales</taxon>
        <taxon>Veillonellaceae</taxon>
        <taxon>Megasphaera</taxon>
    </lineage>
</organism>
<evidence type="ECO:0000259" key="6">
    <source>
        <dbReference type="Pfam" id="PF08546"/>
    </source>
</evidence>
<dbReference type="SUPFAM" id="SSF51735">
    <property type="entry name" value="NAD(P)-binding Rossmann-fold domains"/>
    <property type="match status" value="1"/>
</dbReference>
<dbReference type="Gene3D" id="1.10.1040.10">
    <property type="entry name" value="N-(1-d-carboxylethyl)-l-norvaline Dehydrogenase, domain 2"/>
    <property type="match status" value="1"/>
</dbReference>
<dbReference type="InterPro" id="IPR013332">
    <property type="entry name" value="KPR_N"/>
</dbReference>
<evidence type="ECO:0000256" key="4">
    <source>
        <dbReference type="RuleBase" id="RU362068"/>
    </source>
</evidence>
<protein>
    <recommendedName>
        <fullName evidence="4">2-dehydropantoate 2-reductase</fullName>
        <ecNumber evidence="4">1.1.1.169</ecNumber>
    </recommendedName>
    <alternativeName>
        <fullName evidence="4">Ketopantoate reductase</fullName>
    </alternativeName>
</protein>
<accession>A0A2J8BC87</accession>
<comment type="pathway">
    <text evidence="4">Cofactor biosynthesis; (R)-pantothenate biosynthesis; (R)-pantoate from 3-methyl-2-oxobutanoate: step 2/2.</text>
</comment>